<dbReference type="CDD" id="cd16936">
    <property type="entry name" value="HATPase_RsbW-like"/>
    <property type="match status" value="1"/>
</dbReference>
<proteinExistence type="predicted"/>
<keyword evidence="4" id="KW-1185">Reference proteome</keyword>
<evidence type="ECO:0000313" key="4">
    <source>
        <dbReference type="Proteomes" id="UP001597063"/>
    </source>
</evidence>
<gene>
    <name evidence="3" type="ORF">ACFQZM_14130</name>
</gene>
<dbReference type="GO" id="GO:0005524">
    <property type="term" value="F:ATP binding"/>
    <property type="evidence" value="ECO:0007669"/>
    <property type="project" value="UniProtKB-KW"/>
</dbReference>
<evidence type="ECO:0000259" key="2">
    <source>
        <dbReference type="Pfam" id="PF13581"/>
    </source>
</evidence>
<keyword evidence="1" id="KW-0418">Kinase</keyword>
<protein>
    <submittedName>
        <fullName evidence="3">ATP-binding protein</fullName>
    </submittedName>
</protein>
<evidence type="ECO:0000256" key="1">
    <source>
        <dbReference type="ARBA" id="ARBA00022527"/>
    </source>
</evidence>
<dbReference type="RefSeq" id="WP_207399530.1">
    <property type="nucleotide sequence ID" value="NZ_CAACUY010000012.1"/>
</dbReference>
<name>A0ABW2XIG8_9ACTN</name>
<dbReference type="EMBL" id="JBHTGP010000006">
    <property type="protein sequence ID" value="MFD0685645.1"/>
    <property type="molecule type" value="Genomic_DNA"/>
</dbReference>
<keyword evidence="1" id="KW-0808">Transferase</keyword>
<dbReference type="InterPro" id="IPR036890">
    <property type="entry name" value="HATPase_C_sf"/>
</dbReference>
<feature type="domain" description="Histidine kinase/HSP90-like ATPase" evidence="2">
    <location>
        <begin position="16"/>
        <end position="116"/>
    </location>
</feature>
<dbReference type="Pfam" id="PF13581">
    <property type="entry name" value="HATPase_c_2"/>
    <property type="match status" value="1"/>
</dbReference>
<dbReference type="PANTHER" id="PTHR35526:SF3">
    <property type="entry name" value="ANTI-SIGMA-F FACTOR RSBW"/>
    <property type="match status" value="1"/>
</dbReference>
<dbReference type="Proteomes" id="UP001597063">
    <property type="component" value="Unassembled WGS sequence"/>
</dbReference>
<reference evidence="4" key="1">
    <citation type="journal article" date="2019" name="Int. J. Syst. Evol. Microbiol.">
        <title>The Global Catalogue of Microorganisms (GCM) 10K type strain sequencing project: providing services to taxonomists for standard genome sequencing and annotation.</title>
        <authorList>
            <consortium name="The Broad Institute Genomics Platform"/>
            <consortium name="The Broad Institute Genome Sequencing Center for Infectious Disease"/>
            <person name="Wu L."/>
            <person name="Ma J."/>
        </authorList>
    </citation>
    <scope>NUCLEOTIDE SEQUENCE [LARGE SCALE GENOMIC DNA]</scope>
    <source>
        <strain evidence="4">JCM 9371</strain>
    </source>
</reference>
<dbReference type="PANTHER" id="PTHR35526">
    <property type="entry name" value="ANTI-SIGMA-F FACTOR RSBW-RELATED"/>
    <property type="match status" value="1"/>
</dbReference>
<dbReference type="SUPFAM" id="SSF55874">
    <property type="entry name" value="ATPase domain of HSP90 chaperone/DNA topoisomerase II/histidine kinase"/>
    <property type="match status" value="1"/>
</dbReference>
<keyword evidence="3" id="KW-0547">Nucleotide-binding</keyword>
<comment type="caution">
    <text evidence="3">The sequence shown here is derived from an EMBL/GenBank/DDBJ whole genome shotgun (WGS) entry which is preliminary data.</text>
</comment>
<accession>A0ABW2XIG8</accession>
<dbReference type="InterPro" id="IPR003594">
    <property type="entry name" value="HATPase_dom"/>
</dbReference>
<keyword evidence="1" id="KW-0723">Serine/threonine-protein kinase</keyword>
<evidence type="ECO:0000313" key="3">
    <source>
        <dbReference type="EMBL" id="MFD0685645.1"/>
    </source>
</evidence>
<dbReference type="InterPro" id="IPR050267">
    <property type="entry name" value="Anti-sigma-factor_SerPK"/>
</dbReference>
<sequence>MPVLVLDPSDRAPGLARGFLSERFRAWGIADDYIGRLVITELVTNAVKHGRGLVVVQVFLDERDGLPMLEVWDQGEGVPVVQDSDLTATSGRGLLLMSALVRDWGTRPLLEGGKIVWAKCDR</sequence>
<organism evidence="3 4">
    <name type="scientific">Actinomadura fibrosa</name>
    <dbReference type="NCBI Taxonomy" id="111802"/>
    <lineage>
        <taxon>Bacteria</taxon>
        <taxon>Bacillati</taxon>
        <taxon>Actinomycetota</taxon>
        <taxon>Actinomycetes</taxon>
        <taxon>Streptosporangiales</taxon>
        <taxon>Thermomonosporaceae</taxon>
        <taxon>Actinomadura</taxon>
    </lineage>
</organism>
<dbReference type="Gene3D" id="3.30.565.10">
    <property type="entry name" value="Histidine kinase-like ATPase, C-terminal domain"/>
    <property type="match status" value="1"/>
</dbReference>
<keyword evidence="3" id="KW-0067">ATP-binding</keyword>